<accession>A0A8B6D212</accession>
<comment type="caution">
    <text evidence="4">The sequence shown here is derived from an EMBL/GenBank/DDBJ whole genome shotgun (WGS) entry which is preliminary data.</text>
</comment>
<dbReference type="Pfam" id="PF00147">
    <property type="entry name" value="Fibrinogen_C"/>
    <property type="match status" value="1"/>
</dbReference>
<dbReference type="PROSITE" id="PS51406">
    <property type="entry name" value="FIBRINOGEN_C_2"/>
    <property type="match status" value="1"/>
</dbReference>
<dbReference type="NCBIfam" id="NF040941">
    <property type="entry name" value="GGGWT_bact"/>
    <property type="match status" value="1"/>
</dbReference>
<reference evidence="4" key="1">
    <citation type="submission" date="2018-11" db="EMBL/GenBank/DDBJ databases">
        <authorList>
            <person name="Alioto T."/>
            <person name="Alioto T."/>
        </authorList>
    </citation>
    <scope>NUCLEOTIDE SEQUENCE</scope>
</reference>
<protein>
    <recommendedName>
        <fullName evidence="3">Fibrinogen C-terminal domain-containing protein</fullName>
    </recommendedName>
</protein>
<proteinExistence type="predicted"/>
<keyword evidence="5" id="KW-1185">Reference proteome</keyword>
<dbReference type="EMBL" id="UYJE01002654">
    <property type="protein sequence ID" value="VDI12532.1"/>
    <property type="molecule type" value="Genomic_DNA"/>
</dbReference>
<dbReference type="PANTHER" id="PTHR19143:SF458">
    <property type="entry name" value="FIBRINOGEN C-TERMINAL DOMAIN-CONTAINING PROTEIN-RELATED"/>
    <property type="match status" value="1"/>
</dbReference>
<dbReference type="PANTHER" id="PTHR19143">
    <property type="entry name" value="FIBRINOGEN/TENASCIN/ANGIOPOEITIN"/>
    <property type="match status" value="1"/>
</dbReference>
<sequence length="267" mass="30283">MDSKPLFMYLLIMLMERMVESHSQNSYKKVTSSSNSGVCFYGDTADRVLNLMAADGNRKPDFKPKDCKYLHRKHTQSGIYKIYPDENEPKSVYCDMETDGGGWTVIVRRVDGSENFNRNWHTYERGFGNLKREFWIGNSLLHSLTTNGNCEVRVDLTNFKGEKRFAKYSSFAVGNSASKYKLSVGGYSGNAGDSFSKHNGFAFSTPDSDNDTWPKGNCAATSGWWYYACDDVSLTKSYNKKSSPIEWEQWKGSGVSIKYAVMMTRPK</sequence>
<evidence type="ECO:0000313" key="4">
    <source>
        <dbReference type="EMBL" id="VDI12532.1"/>
    </source>
</evidence>
<dbReference type="SUPFAM" id="SSF56496">
    <property type="entry name" value="Fibrinogen C-terminal domain-like"/>
    <property type="match status" value="1"/>
</dbReference>
<dbReference type="InterPro" id="IPR014716">
    <property type="entry name" value="Fibrinogen_a/b/g_C_1"/>
</dbReference>
<name>A0A8B6D212_MYTGA</name>
<dbReference type="CDD" id="cd00087">
    <property type="entry name" value="FReD"/>
    <property type="match status" value="1"/>
</dbReference>
<feature type="signal peptide" evidence="2">
    <location>
        <begin position="1"/>
        <end position="21"/>
    </location>
</feature>
<feature type="domain" description="Fibrinogen C-terminal" evidence="3">
    <location>
        <begin position="58"/>
        <end position="267"/>
    </location>
</feature>
<evidence type="ECO:0000259" key="3">
    <source>
        <dbReference type="PROSITE" id="PS51406"/>
    </source>
</evidence>
<dbReference type="OrthoDB" id="7725475at2759"/>
<dbReference type="AlphaFoldDB" id="A0A8B6D212"/>
<dbReference type="GO" id="GO:0005615">
    <property type="term" value="C:extracellular space"/>
    <property type="evidence" value="ECO:0007669"/>
    <property type="project" value="TreeGrafter"/>
</dbReference>
<dbReference type="Proteomes" id="UP000596742">
    <property type="component" value="Unassembled WGS sequence"/>
</dbReference>
<keyword evidence="2" id="KW-0732">Signal</keyword>
<dbReference type="SMART" id="SM00186">
    <property type="entry name" value="FBG"/>
    <property type="match status" value="1"/>
</dbReference>
<organism evidence="4 5">
    <name type="scientific">Mytilus galloprovincialis</name>
    <name type="common">Mediterranean mussel</name>
    <dbReference type="NCBI Taxonomy" id="29158"/>
    <lineage>
        <taxon>Eukaryota</taxon>
        <taxon>Metazoa</taxon>
        <taxon>Spiralia</taxon>
        <taxon>Lophotrochozoa</taxon>
        <taxon>Mollusca</taxon>
        <taxon>Bivalvia</taxon>
        <taxon>Autobranchia</taxon>
        <taxon>Pteriomorphia</taxon>
        <taxon>Mytilida</taxon>
        <taxon>Mytiloidea</taxon>
        <taxon>Mytilidae</taxon>
        <taxon>Mytilinae</taxon>
        <taxon>Mytilus</taxon>
    </lineage>
</organism>
<dbReference type="InterPro" id="IPR036056">
    <property type="entry name" value="Fibrinogen-like_C"/>
</dbReference>
<dbReference type="FunFam" id="3.90.215.10:FF:000001">
    <property type="entry name" value="Tenascin isoform 1"/>
    <property type="match status" value="1"/>
</dbReference>
<dbReference type="InterPro" id="IPR050373">
    <property type="entry name" value="Fibrinogen_C-term_domain"/>
</dbReference>
<dbReference type="InterPro" id="IPR002181">
    <property type="entry name" value="Fibrinogen_a/b/g_C_dom"/>
</dbReference>
<gene>
    <name evidence="4" type="ORF">MGAL_10B022121</name>
</gene>
<evidence type="ECO:0000256" key="1">
    <source>
        <dbReference type="ARBA" id="ARBA00023157"/>
    </source>
</evidence>
<evidence type="ECO:0000256" key="2">
    <source>
        <dbReference type="SAM" id="SignalP"/>
    </source>
</evidence>
<keyword evidence="1" id="KW-1015">Disulfide bond</keyword>
<evidence type="ECO:0000313" key="5">
    <source>
        <dbReference type="Proteomes" id="UP000596742"/>
    </source>
</evidence>
<dbReference type="Gene3D" id="3.90.215.10">
    <property type="entry name" value="Gamma Fibrinogen, chain A, domain 1"/>
    <property type="match status" value="1"/>
</dbReference>
<feature type="chain" id="PRO_5032967858" description="Fibrinogen C-terminal domain-containing protein" evidence="2">
    <location>
        <begin position="22"/>
        <end position="267"/>
    </location>
</feature>